<dbReference type="InterPro" id="IPR048430">
    <property type="entry name" value="MASE9"/>
</dbReference>
<dbReference type="STRING" id="1122184.SAMN02745176_00078"/>
<reference evidence="3 4" key="1">
    <citation type="submission" date="2016-11" db="EMBL/GenBank/DDBJ databases">
        <authorList>
            <person name="Jaros S."/>
            <person name="Januszkiewicz K."/>
            <person name="Wedrychowicz H."/>
        </authorList>
    </citation>
    <scope>NUCLEOTIDE SEQUENCE [LARGE SCALE GENOMIC DNA]</scope>
    <source>
        <strain evidence="3 4">DSM 19022</strain>
    </source>
</reference>
<protein>
    <submittedName>
        <fullName evidence="3">HDIG domain-containing protein</fullName>
    </submittedName>
</protein>
<keyword evidence="4" id="KW-1185">Reference proteome</keyword>
<dbReference type="Pfam" id="PF20972">
    <property type="entry name" value="MASE9"/>
    <property type="match status" value="1"/>
</dbReference>
<keyword evidence="1" id="KW-0812">Transmembrane</keyword>
<feature type="domain" description="HD-GYP" evidence="2">
    <location>
        <begin position="228"/>
        <end position="422"/>
    </location>
</feature>
<dbReference type="SMART" id="SM00471">
    <property type="entry name" value="HDc"/>
    <property type="match status" value="1"/>
</dbReference>
<evidence type="ECO:0000313" key="4">
    <source>
        <dbReference type="Proteomes" id="UP000184442"/>
    </source>
</evidence>
<evidence type="ECO:0000259" key="2">
    <source>
        <dbReference type="PROSITE" id="PS51832"/>
    </source>
</evidence>
<evidence type="ECO:0000256" key="1">
    <source>
        <dbReference type="SAM" id="Phobius"/>
    </source>
</evidence>
<dbReference type="RefSeq" id="WP_073023372.1">
    <property type="nucleotide sequence ID" value="NZ_FQZS01000003.1"/>
</dbReference>
<feature type="transmembrane region" description="Helical" evidence="1">
    <location>
        <begin position="63"/>
        <end position="88"/>
    </location>
</feature>
<dbReference type="InterPro" id="IPR003607">
    <property type="entry name" value="HD/PDEase_dom"/>
</dbReference>
<keyword evidence="1" id="KW-0472">Membrane</keyword>
<dbReference type="PROSITE" id="PS51832">
    <property type="entry name" value="HD_GYP"/>
    <property type="match status" value="1"/>
</dbReference>
<dbReference type="PANTHER" id="PTHR43155">
    <property type="entry name" value="CYCLIC DI-GMP PHOSPHODIESTERASE PA4108-RELATED"/>
    <property type="match status" value="1"/>
</dbReference>
<dbReference type="PANTHER" id="PTHR43155:SF2">
    <property type="entry name" value="CYCLIC DI-GMP PHOSPHODIESTERASE PA4108"/>
    <property type="match status" value="1"/>
</dbReference>
<feature type="transmembrane region" description="Helical" evidence="1">
    <location>
        <begin position="30"/>
        <end position="51"/>
    </location>
</feature>
<gene>
    <name evidence="3" type="ORF">SAMN02745176_00078</name>
</gene>
<evidence type="ECO:0000313" key="3">
    <source>
        <dbReference type="EMBL" id="SHI39166.1"/>
    </source>
</evidence>
<dbReference type="InterPro" id="IPR037522">
    <property type="entry name" value="HD_GYP_dom"/>
</dbReference>
<name>A0A1M6ARR9_9FIRM</name>
<keyword evidence="1" id="KW-1133">Transmembrane helix</keyword>
<dbReference type="Gene3D" id="1.10.3210.10">
    <property type="entry name" value="Hypothetical protein af1432"/>
    <property type="match status" value="1"/>
</dbReference>
<accession>A0A1M6ARR9</accession>
<dbReference type="InterPro" id="IPR006675">
    <property type="entry name" value="HDIG_dom"/>
</dbReference>
<feature type="transmembrane region" description="Helical" evidence="1">
    <location>
        <begin position="186"/>
        <end position="218"/>
    </location>
</feature>
<dbReference type="SUPFAM" id="SSF109604">
    <property type="entry name" value="HD-domain/PDEase-like"/>
    <property type="match status" value="1"/>
</dbReference>
<dbReference type="EMBL" id="FQZS01000003">
    <property type="protein sequence ID" value="SHI39166.1"/>
    <property type="molecule type" value="Genomic_DNA"/>
</dbReference>
<dbReference type="AlphaFoldDB" id="A0A1M6ARR9"/>
<proteinExistence type="predicted"/>
<dbReference type="Proteomes" id="UP000184442">
    <property type="component" value="Unassembled WGS sequence"/>
</dbReference>
<feature type="transmembrane region" description="Helical" evidence="1">
    <location>
        <begin position="141"/>
        <end position="166"/>
    </location>
</feature>
<dbReference type="NCBIfam" id="TIGR00277">
    <property type="entry name" value="HDIG"/>
    <property type="match status" value="1"/>
</dbReference>
<sequence length="422" mass="47028">MPKKLRLYIMVIALLGVITIMYTFNWSKTININELIFFLILSIIAESLAIPTPDRRGGISVGFAINLTVLLIIGMPQAIWISTLGIILRVINKDGKLHHIFNTPVYKTLFNGANITLSTALAGICYETLGGIPGQLELINVLPLIGSIVVYIVVNAIIMSILMTILSGDNLFKLLYTNIAWVMRDYFAIAPLSIIMALAYVNYGILGVLLFFGPLLLARYSFKLYVDMRSMYLDTVKALCQAVEAKDPYTQGHSQRVSELAYNLGKKMKLPHKTLENLRLAGMLHDIGKIGVDEHILNKPGKLTIDEYEKIKIHPAIGSKIIKEIDFLKELADIVMSHHEHFDGTGYPEGKKEGEIPLEACILCVADVYDALTSDRPYRKAMTEDEAIDIIKKESGTLFNPIVANEFIRMMGYEGEVEKCAG</sequence>
<dbReference type="Pfam" id="PF13487">
    <property type="entry name" value="HD_5"/>
    <property type="match status" value="1"/>
</dbReference>
<feature type="transmembrane region" description="Helical" evidence="1">
    <location>
        <begin position="7"/>
        <end position="24"/>
    </location>
</feature>
<dbReference type="OrthoDB" id="9804747at2"/>
<organism evidence="3 4">
    <name type="scientific">Lutispora thermophila DSM 19022</name>
    <dbReference type="NCBI Taxonomy" id="1122184"/>
    <lineage>
        <taxon>Bacteria</taxon>
        <taxon>Bacillati</taxon>
        <taxon>Bacillota</taxon>
        <taxon>Clostridia</taxon>
        <taxon>Lutisporales</taxon>
        <taxon>Lutisporaceae</taxon>
        <taxon>Lutispora</taxon>
    </lineage>
</organism>
<dbReference type="CDD" id="cd00077">
    <property type="entry name" value="HDc"/>
    <property type="match status" value="1"/>
</dbReference>